<accession>A0A2H1K5E8</accession>
<protein>
    <submittedName>
        <fullName evidence="2">AAA domain-containing protein</fullName>
    </submittedName>
</protein>
<organism evidence="2 3">
    <name type="scientific">Brevibacterium casei CIP 102111</name>
    <dbReference type="NCBI Taxonomy" id="1255625"/>
    <lineage>
        <taxon>Bacteria</taxon>
        <taxon>Bacillati</taxon>
        <taxon>Actinomycetota</taxon>
        <taxon>Actinomycetes</taxon>
        <taxon>Micrococcales</taxon>
        <taxon>Brevibacteriaceae</taxon>
        <taxon>Brevibacterium</taxon>
    </lineage>
</organism>
<dbReference type="Pfam" id="PF13481">
    <property type="entry name" value="AAA_25"/>
    <property type="match status" value="1"/>
</dbReference>
<feature type="region of interest" description="Disordered" evidence="1">
    <location>
        <begin position="39"/>
        <end position="60"/>
    </location>
</feature>
<feature type="compositionally biased region" description="Polar residues" evidence="1">
    <location>
        <begin position="1"/>
        <end position="16"/>
    </location>
</feature>
<proteinExistence type="predicted"/>
<dbReference type="Proteomes" id="UP000234333">
    <property type="component" value="Unassembled WGS sequence"/>
</dbReference>
<dbReference type="GeneID" id="99773645"/>
<evidence type="ECO:0000313" key="3">
    <source>
        <dbReference type="Proteomes" id="UP000234333"/>
    </source>
</evidence>
<dbReference type="Gene3D" id="3.40.50.300">
    <property type="entry name" value="P-loop containing nucleotide triphosphate hydrolases"/>
    <property type="match status" value="1"/>
</dbReference>
<reference evidence="2 3" key="1">
    <citation type="submission" date="2017-03" db="EMBL/GenBank/DDBJ databases">
        <authorList>
            <person name="Afonso C.L."/>
            <person name="Miller P.J."/>
            <person name="Scott M.A."/>
            <person name="Spackman E."/>
            <person name="Goraichik I."/>
            <person name="Dimitrov K.M."/>
            <person name="Suarez D.L."/>
            <person name="Swayne D.E."/>
        </authorList>
    </citation>
    <scope>NUCLEOTIDE SEQUENCE [LARGE SCALE GENOMIC DNA]</scope>
    <source>
        <strain evidence="2 3">CIP 102111</strain>
    </source>
</reference>
<dbReference type="AlphaFoldDB" id="A0A2H1K5E8"/>
<name>A0A2H1K5E8_9MICO</name>
<feature type="region of interest" description="Disordered" evidence="1">
    <location>
        <begin position="1"/>
        <end position="21"/>
    </location>
</feature>
<dbReference type="RefSeq" id="WP_101624722.1">
    <property type="nucleotide sequence ID" value="NZ_FXZC01000006.1"/>
</dbReference>
<gene>
    <name evidence="2" type="ORF">BC102111_02906</name>
</gene>
<dbReference type="SUPFAM" id="SSF52540">
    <property type="entry name" value="P-loop containing nucleoside triphosphate hydrolases"/>
    <property type="match status" value="1"/>
</dbReference>
<dbReference type="InterPro" id="IPR027417">
    <property type="entry name" value="P-loop_NTPase"/>
</dbReference>
<evidence type="ECO:0000256" key="1">
    <source>
        <dbReference type="SAM" id="MobiDB-lite"/>
    </source>
</evidence>
<sequence length="420" mass="45804">MSTLPNNEESASFSSDDPNDKVKVVEMVGNELFLLPSKQPTETVAVHTEEPRRTSGASGLLRPSTAEHLIQGIATGARRAEEPTVGLLALPAGDDRDPLSLLYRGRVNGIAGESGSGKSWTAMAVALDEIESGNSVLYVDYEDSAEGIYTRALAAGADPDTLADDLIYFSPEGKLDEEAWTVLEHVLDQVQPSLVVIDSTGEALSTHGANPNADEEVAEWFRTVPRRIARHRPPVTEEQERKWAKVRDVRPHWHPPRPEGPAVLVLDHVTKSSSEGGGSLSPIGSQRKRAAIDGTLFIQRMKEPFSRGAEGYAELVVSKDRHGHFRLGEKAAVLRVAPDHETPATGTLEPLSLTLEEVPSTEVQKAARAASKLDAEVAKLNDMDPPPRSKRDVMDRTGWGDKKALDVLRAWRERQGLDHE</sequence>
<feature type="region of interest" description="Disordered" evidence="1">
    <location>
        <begin position="378"/>
        <end position="397"/>
    </location>
</feature>
<evidence type="ECO:0000313" key="2">
    <source>
        <dbReference type="EMBL" id="SMX94768.1"/>
    </source>
</evidence>
<dbReference type="EMBL" id="FXZC01000006">
    <property type="protein sequence ID" value="SMX94768.1"/>
    <property type="molecule type" value="Genomic_DNA"/>
</dbReference>